<accession>A0A183G1W1</accession>
<accession>A0A3P8E4W6</accession>
<reference evidence="3" key="2">
    <citation type="submission" date="2019-09" db="UniProtKB">
        <authorList>
            <consortium name="WormBaseParasite"/>
        </authorList>
    </citation>
    <scope>IDENTIFICATION</scope>
</reference>
<dbReference type="EMBL" id="UZAH01028754">
    <property type="protein sequence ID" value="VDP02166.1"/>
    <property type="molecule type" value="Genomic_DNA"/>
</dbReference>
<sequence length="72" mass="8088">MSSRRRLDGLQEGAVQLLLGWHERVRAGGGEDDAVERPLFSDLMSGRQSATRRLVFISDRTLLMSGENEIML</sequence>
<proteinExistence type="predicted"/>
<dbReference type="Proteomes" id="UP000050761">
    <property type="component" value="Unassembled WGS sequence"/>
</dbReference>
<keyword evidence="2" id="KW-1185">Reference proteome</keyword>
<evidence type="ECO:0000313" key="2">
    <source>
        <dbReference type="Proteomes" id="UP000050761"/>
    </source>
</evidence>
<dbReference type="AlphaFoldDB" id="A0A183G1W1"/>
<organism evidence="2 3">
    <name type="scientific">Heligmosomoides polygyrus</name>
    <name type="common">Parasitic roundworm</name>
    <dbReference type="NCBI Taxonomy" id="6339"/>
    <lineage>
        <taxon>Eukaryota</taxon>
        <taxon>Metazoa</taxon>
        <taxon>Ecdysozoa</taxon>
        <taxon>Nematoda</taxon>
        <taxon>Chromadorea</taxon>
        <taxon>Rhabditida</taxon>
        <taxon>Rhabditina</taxon>
        <taxon>Rhabditomorpha</taxon>
        <taxon>Strongyloidea</taxon>
        <taxon>Heligmosomidae</taxon>
        <taxon>Heligmosomoides</taxon>
    </lineage>
</organism>
<evidence type="ECO:0000313" key="1">
    <source>
        <dbReference type="EMBL" id="VDP02166.1"/>
    </source>
</evidence>
<dbReference type="WBParaSite" id="HPBE_0001522501-mRNA-1">
    <property type="protein sequence ID" value="HPBE_0001522501-mRNA-1"/>
    <property type="gene ID" value="HPBE_0001522501"/>
</dbReference>
<reference evidence="1 2" key="1">
    <citation type="submission" date="2018-11" db="EMBL/GenBank/DDBJ databases">
        <authorList>
            <consortium name="Pathogen Informatics"/>
        </authorList>
    </citation>
    <scope>NUCLEOTIDE SEQUENCE [LARGE SCALE GENOMIC DNA]</scope>
</reference>
<protein>
    <submittedName>
        <fullName evidence="1 3">Uncharacterized protein</fullName>
    </submittedName>
</protein>
<name>A0A183G1W1_HELPZ</name>
<evidence type="ECO:0000313" key="3">
    <source>
        <dbReference type="WBParaSite" id="HPBE_0001522501-mRNA-1"/>
    </source>
</evidence>
<gene>
    <name evidence="1" type="ORF">HPBE_LOCUS15227</name>
</gene>